<dbReference type="PANTHER" id="PTHR30032:SF8">
    <property type="entry name" value="GERMINATION-SPECIFIC N-ACETYLMURAMOYL-L-ALANINE AMIDASE"/>
    <property type="match status" value="1"/>
</dbReference>
<feature type="signal peptide" evidence="2">
    <location>
        <begin position="1"/>
        <end position="27"/>
    </location>
</feature>
<organism evidence="3 4">
    <name type="scientific">Leifsonia williamsii</name>
    <dbReference type="NCBI Taxonomy" id="3035919"/>
    <lineage>
        <taxon>Bacteria</taxon>
        <taxon>Bacillati</taxon>
        <taxon>Actinomycetota</taxon>
        <taxon>Actinomycetes</taxon>
        <taxon>Micrococcales</taxon>
        <taxon>Microbacteriaceae</taxon>
        <taxon>Leifsonia</taxon>
    </lineage>
</organism>
<evidence type="ECO:0000313" key="3">
    <source>
        <dbReference type="EMBL" id="MDN4615877.1"/>
    </source>
</evidence>
<name>A0ABT8KFT1_9MICO</name>
<dbReference type="PANTHER" id="PTHR30032">
    <property type="entry name" value="N-ACETYLMURAMOYL-L-ALANINE AMIDASE-RELATED"/>
    <property type="match status" value="1"/>
</dbReference>
<keyword evidence="2" id="KW-0732">Signal</keyword>
<dbReference type="Pfam" id="PF04122">
    <property type="entry name" value="CW_binding_2"/>
    <property type="match status" value="3"/>
</dbReference>
<evidence type="ECO:0000256" key="2">
    <source>
        <dbReference type="SAM" id="SignalP"/>
    </source>
</evidence>
<proteinExistence type="predicted"/>
<evidence type="ECO:0000313" key="4">
    <source>
        <dbReference type="Proteomes" id="UP001174208"/>
    </source>
</evidence>
<feature type="region of interest" description="Disordered" evidence="1">
    <location>
        <begin position="591"/>
        <end position="611"/>
    </location>
</feature>
<feature type="chain" id="PRO_5046587935" evidence="2">
    <location>
        <begin position="28"/>
        <end position="611"/>
    </location>
</feature>
<protein>
    <submittedName>
        <fullName evidence="3">Cell wall-binding repeat-containing protein</fullName>
    </submittedName>
</protein>
<dbReference type="Gene3D" id="3.40.50.12090">
    <property type="match status" value="2"/>
</dbReference>
<comment type="caution">
    <text evidence="3">The sequence shown here is derived from an EMBL/GenBank/DDBJ whole genome shotgun (WGS) entry which is preliminary data.</text>
</comment>
<reference evidence="3" key="1">
    <citation type="submission" date="2023-06" db="EMBL/GenBank/DDBJ databases">
        <title>MT1 and MT2 Draft Genomes of Novel Species.</title>
        <authorList>
            <person name="Venkateswaran K."/>
        </authorList>
    </citation>
    <scope>NUCLEOTIDE SEQUENCE</scope>
    <source>
        <strain evidence="3">F6_8S_P_1B</strain>
    </source>
</reference>
<accession>A0ABT8KFT1</accession>
<dbReference type="InterPro" id="IPR051922">
    <property type="entry name" value="Bact_Sporulation_Assoc"/>
</dbReference>
<keyword evidence="4" id="KW-1185">Reference proteome</keyword>
<evidence type="ECO:0000256" key="1">
    <source>
        <dbReference type="SAM" id="MobiDB-lite"/>
    </source>
</evidence>
<dbReference type="RefSeq" id="WP_301212099.1">
    <property type="nucleotide sequence ID" value="NZ_JAROCF010000001.1"/>
</dbReference>
<dbReference type="EMBL" id="JAROCF010000001">
    <property type="protein sequence ID" value="MDN4615877.1"/>
    <property type="molecule type" value="Genomic_DNA"/>
</dbReference>
<dbReference type="Proteomes" id="UP001174208">
    <property type="component" value="Unassembled WGS sequence"/>
</dbReference>
<gene>
    <name evidence="3" type="ORF">P5G50_15610</name>
</gene>
<dbReference type="Gene3D" id="2.60.40.1120">
    <property type="entry name" value="Carboxypeptidase-like, regulatory domain"/>
    <property type="match status" value="1"/>
</dbReference>
<dbReference type="InterPro" id="IPR007253">
    <property type="entry name" value="Cell_wall-bd_2"/>
</dbReference>
<sequence length="611" mass="62300">MRSALLGAATAVVTLAALATAPLPASAANTYGVGGTITYAVPSSAAKTVVRLYPVSGTPAAAGGKYATTASGGHWGITGVAAGRYRVLFSASTGDNAANAAVWLGGTPYEDKARVIDVGRQATNDLAVTQPAAGSISGTLTLPTGQNDRRGVQAWLFNHDTGLYERAQGVTTGAVTSTGNYTVRGLAAGDYIVRFADRNGMNPRFATRYYPGGEYQWDSDQVTVTAGAERTGIDGSTGPWGWYSGRLAGADRFATSAAISSAYWAAGTSGDSRVVFVANGTAFPDALSASAAASVLGGPLLLSRQDSLPDTTWKELQRYKPSVVAVIGGTASIGDAVWKQLGRLGAVTKKEVSLVRLAGADRYETSRKVVDTVFGGAPVNSVFIATGTNFPDALVAGSAAGYRWGPLLLVNGSAGKLDAPTKALIASLSPSRIYIVGGVNSVSNGIQADLATLNRPEVLRLAGADRFGTAQAVNREVFPFADEAFVANALTFPDALSISAVAGSLGAPLLLAPPTCIPYGEVVDATALGVSTYWAVGGTASLSTAVTDLTMCDKGQYGMSSALSAEVGVPETGAVQPADPSTQIDRRTAAETRFGAGDAARPSADRLTTGG</sequence>